<organism evidence="8 9">
    <name type="scientific">Carnegiea gigantea</name>
    <dbReference type="NCBI Taxonomy" id="171969"/>
    <lineage>
        <taxon>Eukaryota</taxon>
        <taxon>Viridiplantae</taxon>
        <taxon>Streptophyta</taxon>
        <taxon>Embryophyta</taxon>
        <taxon>Tracheophyta</taxon>
        <taxon>Spermatophyta</taxon>
        <taxon>Magnoliopsida</taxon>
        <taxon>eudicotyledons</taxon>
        <taxon>Gunneridae</taxon>
        <taxon>Pentapetalae</taxon>
        <taxon>Caryophyllales</taxon>
        <taxon>Cactineae</taxon>
        <taxon>Cactaceae</taxon>
        <taxon>Cactoideae</taxon>
        <taxon>Echinocereeae</taxon>
        <taxon>Carnegiea</taxon>
    </lineage>
</organism>
<sequence length="469" mass="51112">MSAKIWIAAKKQPLPESNDHPHKSRVGNMEMHVDTFSVEHTGCDVCLEENNLSKCEHIDENLHREHLAKANSSFTQSVINMSGMLIGLGQLSTPYGLENGGWISIFLLVGLGVICAYSTCLLGKCLEKSPRSRSYIDIGQQAFGTKGKVLAAIFVYTEIFMGLVSYTISLHDNLDTVFTGITVEIPHIHLPKSQLLTVIAVLVALPSLWLRNLSSISFLSIGGILMSLLIFITVASTAIFGVVKANHTIPIMHLNKISHVSGLYIFSYAGHVVFPTLYKGMKDPSQYKKAAIVSFTTVMSLYTTLAFIGAKMFGPSVNSQITLSMPRDLIITKIALWATVLTPMTKYALQFAPFAIQLEHNLPSSMKSTTKMIIRASIGSILLLTILALALSVPYFQYVLSLTGSLVSITICVIFPSIFYTKICLSEVSKPLLSLNIVIIAIGVILSVLGTISSLKSLIKIIETATRPG</sequence>
<keyword evidence="3" id="KW-0813">Transport</keyword>
<gene>
    <name evidence="8" type="ORF">Cgig2_001366</name>
</gene>
<dbReference type="AlphaFoldDB" id="A0A9Q1KVA3"/>
<evidence type="ECO:0000256" key="6">
    <source>
        <dbReference type="SAM" id="Phobius"/>
    </source>
</evidence>
<dbReference type="PANTHER" id="PTHR22950:SF696">
    <property type="entry name" value="AMINO ACID TRANSPORTER TRANSMEMBRANE DOMAIN-CONTAINING PROTEIN"/>
    <property type="match status" value="1"/>
</dbReference>
<feature type="transmembrane region" description="Helical" evidence="6">
    <location>
        <begin position="330"/>
        <end position="352"/>
    </location>
</feature>
<keyword evidence="5 6" id="KW-0472">Membrane</keyword>
<dbReference type="GO" id="GO:0005774">
    <property type="term" value="C:vacuolar membrane"/>
    <property type="evidence" value="ECO:0007669"/>
    <property type="project" value="TreeGrafter"/>
</dbReference>
<dbReference type="OrthoDB" id="655540at2759"/>
<accession>A0A9Q1KVA3</accession>
<name>A0A9Q1KVA3_9CARY</name>
<evidence type="ECO:0000256" key="3">
    <source>
        <dbReference type="ARBA" id="ARBA00022970"/>
    </source>
</evidence>
<dbReference type="PANTHER" id="PTHR22950">
    <property type="entry name" value="AMINO ACID TRANSPORTER"/>
    <property type="match status" value="1"/>
</dbReference>
<comment type="caution">
    <text evidence="8">The sequence shown here is derived from an EMBL/GenBank/DDBJ whole genome shotgun (WGS) entry which is preliminary data.</text>
</comment>
<dbReference type="EMBL" id="JAKOGI010000019">
    <property type="protein sequence ID" value="KAJ8449710.1"/>
    <property type="molecule type" value="Genomic_DNA"/>
</dbReference>
<evidence type="ECO:0000313" key="9">
    <source>
        <dbReference type="Proteomes" id="UP001153076"/>
    </source>
</evidence>
<keyword evidence="9" id="KW-1185">Reference proteome</keyword>
<comment type="subcellular location">
    <subcellularLocation>
        <location evidence="1">Membrane</location>
        <topology evidence="1">Multi-pass membrane protein</topology>
    </subcellularLocation>
</comment>
<dbReference type="InterPro" id="IPR013057">
    <property type="entry name" value="AA_transpt_TM"/>
</dbReference>
<feature type="transmembrane region" description="Helical" evidence="6">
    <location>
        <begin position="373"/>
        <end position="392"/>
    </location>
</feature>
<keyword evidence="3" id="KW-0029">Amino-acid transport</keyword>
<feature type="transmembrane region" description="Helical" evidence="6">
    <location>
        <begin position="290"/>
        <end position="310"/>
    </location>
</feature>
<dbReference type="Pfam" id="PF01490">
    <property type="entry name" value="Aa_trans"/>
    <property type="match status" value="1"/>
</dbReference>
<feature type="transmembrane region" description="Helical" evidence="6">
    <location>
        <begin position="260"/>
        <end position="278"/>
    </location>
</feature>
<dbReference type="GO" id="GO:0015179">
    <property type="term" value="F:L-amino acid transmembrane transporter activity"/>
    <property type="evidence" value="ECO:0007669"/>
    <property type="project" value="TreeGrafter"/>
</dbReference>
<feature type="transmembrane region" description="Helical" evidence="6">
    <location>
        <begin position="398"/>
        <end position="420"/>
    </location>
</feature>
<feature type="transmembrane region" description="Helical" evidence="6">
    <location>
        <begin position="103"/>
        <end position="126"/>
    </location>
</feature>
<feature type="transmembrane region" description="Helical" evidence="6">
    <location>
        <begin position="78"/>
        <end position="97"/>
    </location>
</feature>
<feature type="transmembrane region" description="Helical" evidence="6">
    <location>
        <begin position="216"/>
        <end position="240"/>
    </location>
</feature>
<dbReference type="Proteomes" id="UP001153076">
    <property type="component" value="Unassembled WGS sequence"/>
</dbReference>
<keyword evidence="4 6" id="KW-1133">Transmembrane helix</keyword>
<feature type="transmembrane region" description="Helical" evidence="6">
    <location>
        <begin position="432"/>
        <end position="452"/>
    </location>
</feature>
<feature type="transmembrane region" description="Helical" evidence="6">
    <location>
        <begin position="188"/>
        <end position="209"/>
    </location>
</feature>
<protein>
    <recommendedName>
        <fullName evidence="7">Amino acid transporter transmembrane domain-containing protein</fullName>
    </recommendedName>
</protein>
<evidence type="ECO:0000256" key="4">
    <source>
        <dbReference type="ARBA" id="ARBA00022989"/>
    </source>
</evidence>
<keyword evidence="2 6" id="KW-0812">Transmembrane</keyword>
<feature type="domain" description="Amino acid transporter transmembrane" evidence="7">
    <location>
        <begin position="71"/>
        <end position="453"/>
    </location>
</feature>
<evidence type="ECO:0000256" key="2">
    <source>
        <dbReference type="ARBA" id="ARBA00022692"/>
    </source>
</evidence>
<evidence type="ECO:0000256" key="1">
    <source>
        <dbReference type="ARBA" id="ARBA00004141"/>
    </source>
</evidence>
<reference evidence="8" key="1">
    <citation type="submission" date="2022-04" db="EMBL/GenBank/DDBJ databases">
        <title>Carnegiea gigantea Genome sequencing and assembly v2.</title>
        <authorList>
            <person name="Copetti D."/>
            <person name="Sanderson M.J."/>
            <person name="Burquez A."/>
            <person name="Wojciechowski M.F."/>
        </authorList>
    </citation>
    <scope>NUCLEOTIDE SEQUENCE</scope>
    <source>
        <strain evidence="8">SGP5-SGP5p</strain>
        <tissue evidence="8">Aerial part</tissue>
    </source>
</reference>
<evidence type="ECO:0000259" key="7">
    <source>
        <dbReference type="Pfam" id="PF01490"/>
    </source>
</evidence>
<evidence type="ECO:0000256" key="5">
    <source>
        <dbReference type="ARBA" id="ARBA00023136"/>
    </source>
</evidence>
<feature type="transmembrane region" description="Helical" evidence="6">
    <location>
        <begin position="147"/>
        <end position="168"/>
    </location>
</feature>
<proteinExistence type="predicted"/>
<evidence type="ECO:0000313" key="8">
    <source>
        <dbReference type="EMBL" id="KAJ8449710.1"/>
    </source>
</evidence>